<comment type="caution">
    <text evidence="1">The sequence shown here is derived from an EMBL/GenBank/DDBJ whole genome shotgun (WGS) entry which is preliminary data.</text>
</comment>
<evidence type="ECO:0000313" key="1">
    <source>
        <dbReference type="EMBL" id="KIS17756.1"/>
    </source>
</evidence>
<organism evidence="1 2">
    <name type="scientific">Streptococcus equi subsp. zooepidemicus Sz4is</name>
    <dbReference type="NCBI Taxonomy" id="1381082"/>
    <lineage>
        <taxon>Bacteria</taxon>
        <taxon>Bacillati</taxon>
        <taxon>Bacillota</taxon>
        <taxon>Bacilli</taxon>
        <taxon>Lactobacillales</taxon>
        <taxon>Streptococcaceae</taxon>
        <taxon>Streptococcus</taxon>
    </lineage>
</organism>
<sequence length="58" mass="6282">MVRYDVIGKKDSQFYVFEAENNPDNGMQAMAVAPIKGGEVGKSHIIIAYAGINHLTAT</sequence>
<name>A0AAW3GMD3_STRSZ</name>
<protein>
    <submittedName>
        <fullName evidence="1">Uncharacterized protein</fullName>
    </submittedName>
</protein>
<dbReference type="EMBL" id="JAUE01000036">
    <property type="protein sequence ID" value="KIS17756.1"/>
    <property type="molecule type" value="Genomic_DNA"/>
</dbReference>
<gene>
    <name evidence="1" type="ORF">AT55_01600</name>
</gene>
<dbReference type="AlphaFoldDB" id="A0AAW3GMD3"/>
<proteinExistence type="predicted"/>
<accession>A0AAW3GMD3</accession>
<evidence type="ECO:0000313" key="2">
    <source>
        <dbReference type="Proteomes" id="UP000032278"/>
    </source>
</evidence>
<reference evidence="1 2" key="1">
    <citation type="submission" date="2013-11" db="EMBL/GenBank/DDBJ databases">
        <authorList>
            <person name="da Piedade I."/>
            <person name="Tang M.H.E."/>
            <person name="Bojesen A.M."/>
        </authorList>
    </citation>
    <scope>NUCLEOTIDE SEQUENCE [LARGE SCALE GENOMIC DNA]</scope>
    <source>
        <strain evidence="1 2">Sz4is</strain>
    </source>
</reference>
<dbReference type="RefSeq" id="WP_195757489.1">
    <property type="nucleotide sequence ID" value="NZ_JAUE01000036.1"/>
</dbReference>
<dbReference type="Proteomes" id="UP000032278">
    <property type="component" value="Unassembled WGS sequence"/>
</dbReference>